<accession>A0A1U7X5D6</accession>
<dbReference type="Pfam" id="PF14111">
    <property type="entry name" value="DUF4283"/>
    <property type="match status" value="1"/>
</dbReference>
<dbReference type="Proteomes" id="UP000189701">
    <property type="component" value="Unplaced"/>
</dbReference>
<feature type="compositionally biased region" description="Low complexity" evidence="2">
    <location>
        <begin position="1"/>
        <end position="28"/>
    </location>
</feature>
<feature type="compositionally biased region" description="Polar residues" evidence="2">
    <location>
        <begin position="29"/>
        <end position="44"/>
    </location>
</feature>
<gene>
    <name evidence="5" type="primary">LOC104234221</name>
</gene>
<proteinExistence type="predicted"/>
<dbReference type="GO" id="GO:0008270">
    <property type="term" value="F:zinc ion binding"/>
    <property type="evidence" value="ECO:0007669"/>
    <property type="project" value="UniProtKB-KW"/>
</dbReference>
<dbReference type="PROSITE" id="PS50158">
    <property type="entry name" value="ZF_CCHC"/>
    <property type="match status" value="1"/>
</dbReference>
<dbReference type="InterPro" id="IPR025558">
    <property type="entry name" value="DUF4283"/>
</dbReference>
<feature type="domain" description="CCHC-type" evidence="3">
    <location>
        <begin position="281"/>
        <end position="296"/>
    </location>
</feature>
<name>A0A1U7X5D6_NICSY</name>
<dbReference type="PANTHER" id="PTHR31286:SF99">
    <property type="entry name" value="DUF4283 DOMAIN-CONTAINING PROTEIN"/>
    <property type="match status" value="1"/>
</dbReference>
<evidence type="ECO:0000313" key="4">
    <source>
        <dbReference type="Proteomes" id="UP000189701"/>
    </source>
</evidence>
<protein>
    <submittedName>
        <fullName evidence="5">Uncharacterized protein LOC104234221</fullName>
    </submittedName>
</protein>
<keyword evidence="4" id="KW-1185">Reference proteome</keyword>
<dbReference type="PANTHER" id="PTHR31286">
    <property type="entry name" value="GLYCINE-RICH CELL WALL STRUCTURAL PROTEIN 1.8-LIKE"/>
    <property type="match status" value="1"/>
</dbReference>
<evidence type="ECO:0000256" key="2">
    <source>
        <dbReference type="SAM" id="MobiDB-lite"/>
    </source>
</evidence>
<reference evidence="5" key="2">
    <citation type="submission" date="2025-08" db="UniProtKB">
        <authorList>
            <consortium name="RefSeq"/>
        </authorList>
    </citation>
    <scope>IDENTIFICATION</scope>
    <source>
        <tissue evidence="5">Leaf</tissue>
    </source>
</reference>
<dbReference type="AlphaFoldDB" id="A0A1U7X5D6"/>
<feature type="region of interest" description="Disordered" evidence="2">
    <location>
        <begin position="336"/>
        <end position="359"/>
    </location>
</feature>
<evidence type="ECO:0000313" key="5">
    <source>
        <dbReference type="RefSeq" id="XP_009786058.1"/>
    </source>
</evidence>
<sequence length="447" mass="51221">MESSSNSMSGDTTSPTNTSLNSTHPNTSQTSMNPNTTQISQPPETGQYHKEKPSFLSILNNNPTSSNLSNNICVQNDINMDLLTTDETENHFLEEEEDIFIPITSEDKERLYRNWETTLIVKVFGRRVRYQFLQRKLQAIWKPNETIFLIDLGYDYYLIKFNKQENYNKAFHEGPWFIGNQFFTIRKWEPRFVASEASLTYSAIWARLPELPTEFYDYEILQKIGNKLGELIRIDACTSSALRGKYVRLCILVPIEKPLKTHIILGKHNQKITYEGFNVLCTNCGRLGHNLISCPNKRIETQNNNTMPSNTKKTPQDVESISTKIENWTIVSHHRRKTKLDMGKHSTLNPKPPMHPTVEKHSPHVLNNPQMEMDSHKVLGRLPTGQKTPSTSILSQHNSKTLLPQKSLANHWSATTSTTLTMIPSTSDKDLPFYMNKPLDKDPSPTK</sequence>
<feature type="region of interest" description="Disordered" evidence="2">
    <location>
        <begin position="1"/>
        <end position="50"/>
    </location>
</feature>
<organism evidence="4 5">
    <name type="scientific">Nicotiana sylvestris</name>
    <name type="common">Wood tobacco</name>
    <name type="synonym">South American tobacco</name>
    <dbReference type="NCBI Taxonomy" id="4096"/>
    <lineage>
        <taxon>Eukaryota</taxon>
        <taxon>Viridiplantae</taxon>
        <taxon>Streptophyta</taxon>
        <taxon>Embryophyta</taxon>
        <taxon>Tracheophyta</taxon>
        <taxon>Spermatophyta</taxon>
        <taxon>Magnoliopsida</taxon>
        <taxon>eudicotyledons</taxon>
        <taxon>Gunneridae</taxon>
        <taxon>Pentapetalae</taxon>
        <taxon>asterids</taxon>
        <taxon>lamiids</taxon>
        <taxon>Solanales</taxon>
        <taxon>Solanaceae</taxon>
        <taxon>Nicotianoideae</taxon>
        <taxon>Nicotianeae</taxon>
        <taxon>Nicotiana</taxon>
    </lineage>
</organism>
<dbReference type="eggNOG" id="KOG1075">
    <property type="taxonomic scope" value="Eukaryota"/>
</dbReference>
<dbReference type="InterPro" id="IPR001878">
    <property type="entry name" value="Znf_CCHC"/>
</dbReference>
<dbReference type="RefSeq" id="XP_009786058.1">
    <property type="nucleotide sequence ID" value="XM_009787756.1"/>
</dbReference>
<dbReference type="GO" id="GO:0003676">
    <property type="term" value="F:nucleic acid binding"/>
    <property type="evidence" value="ECO:0007669"/>
    <property type="project" value="InterPro"/>
</dbReference>
<keyword evidence="1" id="KW-0863">Zinc-finger</keyword>
<evidence type="ECO:0000259" key="3">
    <source>
        <dbReference type="PROSITE" id="PS50158"/>
    </source>
</evidence>
<dbReference type="InterPro" id="IPR040256">
    <property type="entry name" value="At4g02000-like"/>
</dbReference>
<keyword evidence="1" id="KW-0479">Metal-binding</keyword>
<reference evidence="4" key="1">
    <citation type="journal article" date="2013" name="Genome Biol.">
        <title>Reference genomes and transcriptomes of Nicotiana sylvestris and Nicotiana tomentosiformis.</title>
        <authorList>
            <person name="Sierro N."/>
            <person name="Battey J.N."/>
            <person name="Ouadi S."/>
            <person name="Bovet L."/>
            <person name="Goepfert S."/>
            <person name="Bakaher N."/>
            <person name="Peitsch M.C."/>
            <person name="Ivanov N.V."/>
        </authorList>
    </citation>
    <scope>NUCLEOTIDE SEQUENCE [LARGE SCALE GENOMIC DNA]</scope>
</reference>
<keyword evidence="1" id="KW-0862">Zinc</keyword>
<evidence type="ECO:0000256" key="1">
    <source>
        <dbReference type="PROSITE-ProRule" id="PRU00047"/>
    </source>
</evidence>